<proteinExistence type="predicted"/>
<evidence type="ECO:0000313" key="2">
    <source>
        <dbReference type="EMBL" id="RUT13260.1"/>
    </source>
</evidence>
<evidence type="ECO:0000259" key="1">
    <source>
        <dbReference type="PROSITE" id="PS51186"/>
    </source>
</evidence>
<dbReference type="SUPFAM" id="SSF55729">
    <property type="entry name" value="Acyl-CoA N-acyltransferases (Nat)"/>
    <property type="match status" value="1"/>
</dbReference>
<dbReference type="Proteomes" id="UP000282574">
    <property type="component" value="Unassembled WGS sequence"/>
</dbReference>
<evidence type="ECO:0000313" key="3">
    <source>
        <dbReference type="Proteomes" id="UP000282574"/>
    </source>
</evidence>
<dbReference type="InterPro" id="IPR016181">
    <property type="entry name" value="Acyl_CoA_acyltransferase"/>
</dbReference>
<reference evidence="2 3" key="1">
    <citation type="journal article" date="2019" name="Genome Biol. Evol.">
        <title>Day and night: Metabolic profiles and evolutionary relationships of six axenic non-marine cyanobacteria.</title>
        <authorList>
            <person name="Will S.E."/>
            <person name="Henke P."/>
            <person name="Boedeker C."/>
            <person name="Huang S."/>
            <person name="Brinkmann H."/>
            <person name="Rohde M."/>
            <person name="Jarek M."/>
            <person name="Friedl T."/>
            <person name="Seufert S."/>
            <person name="Schumacher M."/>
            <person name="Overmann J."/>
            <person name="Neumann-Schaal M."/>
            <person name="Petersen J."/>
        </authorList>
    </citation>
    <scope>NUCLEOTIDE SEQUENCE [LARGE SCALE GENOMIC DNA]</scope>
    <source>
        <strain evidence="2 3">SAG 39.79</strain>
    </source>
</reference>
<name>A0AB37UPF3_9CYAN</name>
<organism evidence="2 3">
    <name type="scientific">Chroococcidiopsis cubana SAG 39.79</name>
    <dbReference type="NCBI Taxonomy" id="388085"/>
    <lineage>
        <taxon>Bacteria</taxon>
        <taxon>Bacillati</taxon>
        <taxon>Cyanobacteriota</taxon>
        <taxon>Cyanophyceae</taxon>
        <taxon>Chroococcidiopsidales</taxon>
        <taxon>Chroococcidiopsidaceae</taxon>
        <taxon>Chroococcidiopsis</taxon>
    </lineage>
</organism>
<dbReference type="EMBL" id="RSCK01000008">
    <property type="protein sequence ID" value="RUT13260.1"/>
    <property type="molecule type" value="Genomic_DNA"/>
</dbReference>
<dbReference type="PROSITE" id="PS51186">
    <property type="entry name" value="GNAT"/>
    <property type="match status" value="1"/>
</dbReference>
<protein>
    <submittedName>
        <fullName evidence="2">N-acetyltransferase</fullName>
    </submittedName>
</protein>
<keyword evidence="3" id="KW-1185">Reference proteome</keyword>
<dbReference type="RefSeq" id="WP_106168182.1">
    <property type="nucleotide sequence ID" value="NZ_JAVKZF010000003.1"/>
</dbReference>
<dbReference type="AlphaFoldDB" id="A0AB37UPF3"/>
<dbReference type="CDD" id="cd04301">
    <property type="entry name" value="NAT_SF"/>
    <property type="match status" value="1"/>
</dbReference>
<sequence length="155" mass="18073">MLEEILTFSAEHLDSCAHVYVETFKQEPWNECWSFETARVRLWETLNTPGFVGFVLHHHEPLGFILGYCEQFYDGKHFFVKDFCVRTDKQHQGIGTKLLNYLTIVLTPMNVSQIFLLTLRDGKAEAFYSKNGYHVSPKIIVMSQRLGSRTDSWTF</sequence>
<feature type="domain" description="N-acetyltransferase" evidence="1">
    <location>
        <begin position="3"/>
        <end position="147"/>
    </location>
</feature>
<dbReference type="InterPro" id="IPR000182">
    <property type="entry name" value="GNAT_dom"/>
</dbReference>
<dbReference type="Gene3D" id="3.40.630.30">
    <property type="match status" value="1"/>
</dbReference>
<accession>A0AB37UPF3</accession>
<dbReference type="Pfam" id="PF00583">
    <property type="entry name" value="Acetyltransf_1"/>
    <property type="match status" value="1"/>
</dbReference>
<dbReference type="GO" id="GO:0016747">
    <property type="term" value="F:acyltransferase activity, transferring groups other than amino-acyl groups"/>
    <property type="evidence" value="ECO:0007669"/>
    <property type="project" value="InterPro"/>
</dbReference>
<comment type="caution">
    <text evidence="2">The sequence shown here is derived from an EMBL/GenBank/DDBJ whole genome shotgun (WGS) entry which is preliminary data.</text>
</comment>
<gene>
    <name evidence="2" type="ORF">DSM107010_15220</name>
</gene>